<dbReference type="PANTHER" id="PTHR48068:SF4">
    <property type="entry name" value="TATA-BOX BINDING PROTEIN ASSOCIATED FACTOR 9"/>
    <property type="match status" value="1"/>
</dbReference>
<accession>A0ABD6ES50</accession>
<comment type="subcellular location">
    <subcellularLocation>
        <location evidence="1">Nucleus</location>
    </subcellularLocation>
</comment>
<keyword evidence="4" id="KW-0804">Transcription</keyword>
<comment type="similarity">
    <text evidence="2">Belongs to the TAF9 family.</text>
</comment>
<dbReference type="SUPFAM" id="SSF47113">
    <property type="entry name" value="Histone-fold"/>
    <property type="match status" value="1"/>
</dbReference>
<evidence type="ECO:0000256" key="2">
    <source>
        <dbReference type="ARBA" id="ARBA00007646"/>
    </source>
</evidence>
<dbReference type="EMBL" id="JBGFUD010010072">
    <property type="protein sequence ID" value="MFH4982778.1"/>
    <property type="molecule type" value="Genomic_DNA"/>
</dbReference>
<evidence type="ECO:0000256" key="1">
    <source>
        <dbReference type="ARBA" id="ARBA00004123"/>
    </source>
</evidence>
<proteinExistence type="inferred from homology"/>
<dbReference type="AlphaFoldDB" id="A0ABD6ES50"/>
<comment type="caution">
    <text evidence="7">The sequence shown here is derived from an EMBL/GenBank/DDBJ whole genome shotgun (WGS) entry which is preliminary data.</text>
</comment>
<evidence type="ECO:0000313" key="8">
    <source>
        <dbReference type="Proteomes" id="UP001608902"/>
    </source>
</evidence>
<keyword evidence="5" id="KW-0539">Nucleus</keyword>
<keyword evidence="3" id="KW-0805">Transcription regulation</keyword>
<dbReference type="Proteomes" id="UP001608902">
    <property type="component" value="Unassembled WGS sequence"/>
</dbReference>
<feature type="compositionally biased region" description="Basic and acidic residues" evidence="6">
    <location>
        <begin position="132"/>
        <end position="153"/>
    </location>
</feature>
<reference evidence="7 8" key="1">
    <citation type="submission" date="2024-08" db="EMBL/GenBank/DDBJ databases">
        <title>Gnathostoma spinigerum genome.</title>
        <authorList>
            <person name="Gonzalez-Bertolin B."/>
            <person name="Monzon S."/>
            <person name="Zaballos A."/>
            <person name="Jimenez P."/>
            <person name="Dekumyoy P."/>
            <person name="Varona S."/>
            <person name="Cuesta I."/>
            <person name="Sumanam S."/>
            <person name="Adisakwattana P."/>
            <person name="Gasser R.B."/>
            <person name="Hernandez-Gonzalez A."/>
            <person name="Young N.D."/>
            <person name="Perteguer M.J."/>
        </authorList>
    </citation>
    <scope>NUCLEOTIDE SEQUENCE [LARGE SCALE GENOMIC DNA]</scope>
    <source>
        <strain evidence="7">AL3</strain>
        <tissue evidence="7">Liver</tissue>
    </source>
</reference>
<feature type="region of interest" description="Disordered" evidence="6">
    <location>
        <begin position="132"/>
        <end position="174"/>
    </location>
</feature>
<dbReference type="GO" id="GO:0005634">
    <property type="term" value="C:nucleus"/>
    <property type="evidence" value="ECO:0007669"/>
    <property type="project" value="UniProtKB-SubCell"/>
</dbReference>
<dbReference type="PANTHER" id="PTHR48068">
    <property type="entry name" value="TAF9 RNA POLYMERASE II, TATA BOX-BINDING PROTEIN (TBP)-ASSOCIATED FACTOR"/>
    <property type="match status" value="1"/>
</dbReference>
<dbReference type="FunFam" id="1.10.20.10:FF:000018">
    <property type="entry name" value="Transcription initiation factor TFIID subunit 9"/>
    <property type="match status" value="1"/>
</dbReference>
<sequence length="174" mass="20204">MTAVPRDAQVMQAMLREMGVTDFEPRVVSQLLEFAYRYTTEILEDARSISEHAGKKQIDESDVQFAVDNASCSWRSLRPDRQLMIELAEQKNVIPLPPIRVNFGLRLPNDRFCLVQPNVQWKSNDRLREISEQMSREENESEERPLDTSRPIKNEAVTNLLKRRAPDDDDFDTP</sequence>
<evidence type="ECO:0008006" key="9">
    <source>
        <dbReference type="Google" id="ProtNLM"/>
    </source>
</evidence>
<dbReference type="CDD" id="cd07979">
    <property type="entry name" value="HFD_TAF9"/>
    <property type="match status" value="1"/>
</dbReference>
<dbReference type="Gene3D" id="1.10.20.10">
    <property type="entry name" value="Histone, subunit A"/>
    <property type="match status" value="1"/>
</dbReference>
<organism evidence="7 8">
    <name type="scientific">Gnathostoma spinigerum</name>
    <dbReference type="NCBI Taxonomy" id="75299"/>
    <lineage>
        <taxon>Eukaryota</taxon>
        <taxon>Metazoa</taxon>
        <taxon>Ecdysozoa</taxon>
        <taxon>Nematoda</taxon>
        <taxon>Chromadorea</taxon>
        <taxon>Rhabditida</taxon>
        <taxon>Spirurina</taxon>
        <taxon>Gnathostomatomorpha</taxon>
        <taxon>Gnathostomatoidea</taxon>
        <taxon>Gnathostomatidae</taxon>
        <taxon>Gnathostoma</taxon>
    </lineage>
</organism>
<gene>
    <name evidence="7" type="ORF">AB6A40_009487</name>
</gene>
<dbReference type="InterPro" id="IPR009072">
    <property type="entry name" value="Histone-fold"/>
</dbReference>
<keyword evidence="8" id="KW-1185">Reference proteome</keyword>
<dbReference type="InterPro" id="IPR051431">
    <property type="entry name" value="TFIID_subunit_9"/>
</dbReference>
<evidence type="ECO:0000256" key="4">
    <source>
        <dbReference type="ARBA" id="ARBA00023163"/>
    </source>
</evidence>
<protein>
    <recommendedName>
        <fullName evidence="9">Transcription initiation factor TFIID subunit 9</fullName>
    </recommendedName>
</protein>
<evidence type="ECO:0000256" key="5">
    <source>
        <dbReference type="ARBA" id="ARBA00023242"/>
    </source>
</evidence>
<dbReference type="InterPro" id="IPR003162">
    <property type="entry name" value="TFIID-31"/>
</dbReference>
<evidence type="ECO:0000256" key="6">
    <source>
        <dbReference type="SAM" id="MobiDB-lite"/>
    </source>
</evidence>
<name>A0ABD6ES50_9BILA</name>
<dbReference type="Pfam" id="PF02291">
    <property type="entry name" value="TFIID-31kDa"/>
    <property type="match status" value="1"/>
</dbReference>
<evidence type="ECO:0000256" key="3">
    <source>
        <dbReference type="ARBA" id="ARBA00023015"/>
    </source>
</evidence>
<evidence type="ECO:0000313" key="7">
    <source>
        <dbReference type="EMBL" id="MFH4982778.1"/>
    </source>
</evidence>